<proteinExistence type="inferred from homology"/>
<evidence type="ECO:0000256" key="16">
    <source>
        <dbReference type="ARBA" id="ARBA00023209"/>
    </source>
</evidence>
<evidence type="ECO:0000256" key="3">
    <source>
        <dbReference type="ARBA" id="ARBA00005119"/>
    </source>
</evidence>
<comment type="catalytic activity">
    <reaction evidence="1 18">
        <text>a 1,2-diacyl-sn-glycero-3-phosphate + CTP + H(+) = a CDP-1,2-diacyl-sn-glycerol + diphosphate</text>
        <dbReference type="Rhea" id="RHEA:16229"/>
        <dbReference type="ChEBI" id="CHEBI:15378"/>
        <dbReference type="ChEBI" id="CHEBI:33019"/>
        <dbReference type="ChEBI" id="CHEBI:37563"/>
        <dbReference type="ChEBI" id="CHEBI:58332"/>
        <dbReference type="ChEBI" id="CHEBI:58608"/>
        <dbReference type="EC" id="2.7.7.41"/>
    </reaction>
</comment>
<dbReference type="PANTHER" id="PTHR46382">
    <property type="entry name" value="PHOSPHATIDATE CYTIDYLYLTRANSFERASE"/>
    <property type="match status" value="1"/>
</dbReference>
<dbReference type="GO" id="GO:0016024">
    <property type="term" value="P:CDP-diacylglycerol biosynthetic process"/>
    <property type="evidence" value="ECO:0007669"/>
    <property type="project" value="UniProtKB-UniPathway"/>
</dbReference>
<evidence type="ECO:0000256" key="2">
    <source>
        <dbReference type="ARBA" id="ARBA00004651"/>
    </source>
</evidence>
<dbReference type="GO" id="GO:0004605">
    <property type="term" value="F:phosphatidate cytidylyltransferase activity"/>
    <property type="evidence" value="ECO:0007669"/>
    <property type="project" value="UniProtKB-EC"/>
</dbReference>
<feature type="transmembrane region" description="Helical" evidence="19">
    <location>
        <begin position="175"/>
        <end position="196"/>
    </location>
</feature>
<evidence type="ECO:0000256" key="18">
    <source>
        <dbReference type="RuleBase" id="RU003938"/>
    </source>
</evidence>
<evidence type="ECO:0000256" key="19">
    <source>
        <dbReference type="SAM" id="Phobius"/>
    </source>
</evidence>
<feature type="transmembrane region" description="Helical" evidence="19">
    <location>
        <begin position="6"/>
        <end position="36"/>
    </location>
</feature>
<dbReference type="EC" id="2.7.7.41" evidence="6 18"/>
<evidence type="ECO:0000256" key="11">
    <source>
        <dbReference type="ARBA" id="ARBA00022692"/>
    </source>
</evidence>
<evidence type="ECO:0000313" key="21">
    <source>
        <dbReference type="Proteomes" id="UP000181728"/>
    </source>
</evidence>
<feature type="transmembrane region" description="Helical" evidence="19">
    <location>
        <begin position="202"/>
        <end position="222"/>
    </location>
</feature>
<keyword evidence="10 18" id="KW-0808">Transferase</keyword>
<evidence type="ECO:0000256" key="5">
    <source>
        <dbReference type="ARBA" id="ARBA00010185"/>
    </source>
</evidence>
<comment type="caution">
    <text evidence="20">The sequence shown here is derived from an EMBL/GenBank/DDBJ whole genome shotgun (WGS) entry which is preliminary data.</text>
</comment>
<keyword evidence="15 19" id="KW-0472">Membrane</keyword>
<reference evidence="20 21" key="1">
    <citation type="journal article" date="2016" name="BMC Genomics">
        <title>Consensus pan-genome assembly of the specialised wine bacterium Oenococcus oeni.</title>
        <authorList>
            <person name="Sternes P.R."/>
            <person name="Borneman A.R."/>
        </authorList>
    </citation>
    <scope>NUCLEOTIDE SEQUENCE [LARGE SCALE GENOMIC DNA]</scope>
    <source>
        <strain evidence="20 21">AWRIB661</strain>
    </source>
</reference>
<evidence type="ECO:0000256" key="14">
    <source>
        <dbReference type="ARBA" id="ARBA00023098"/>
    </source>
</evidence>
<feature type="transmembrane region" description="Helical" evidence="19">
    <location>
        <begin position="48"/>
        <end position="72"/>
    </location>
</feature>
<keyword evidence="11 18" id="KW-0812">Transmembrane</keyword>
<evidence type="ECO:0000256" key="6">
    <source>
        <dbReference type="ARBA" id="ARBA00012487"/>
    </source>
</evidence>
<evidence type="ECO:0000256" key="1">
    <source>
        <dbReference type="ARBA" id="ARBA00001698"/>
    </source>
</evidence>
<evidence type="ECO:0000313" key="20">
    <source>
        <dbReference type="EMBL" id="OIM21304.1"/>
    </source>
</evidence>
<evidence type="ECO:0000256" key="17">
    <source>
        <dbReference type="ARBA" id="ARBA00023264"/>
    </source>
</evidence>
<dbReference type="UniPathway" id="UPA00557">
    <property type="reaction ID" value="UER00614"/>
</dbReference>
<dbReference type="EMBL" id="MLOK01000037">
    <property type="protein sequence ID" value="OIM21304.1"/>
    <property type="molecule type" value="Genomic_DNA"/>
</dbReference>
<evidence type="ECO:0000256" key="15">
    <source>
        <dbReference type="ARBA" id="ARBA00023136"/>
    </source>
</evidence>
<evidence type="ECO:0000256" key="7">
    <source>
        <dbReference type="ARBA" id="ARBA00019373"/>
    </source>
</evidence>
<dbReference type="PANTHER" id="PTHR46382:SF1">
    <property type="entry name" value="PHOSPHATIDATE CYTIDYLYLTRANSFERASE"/>
    <property type="match status" value="1"/>
</dbReference>
<keyword evidence="9" id="KW-0444">Lipid biosynthesis</keyword>
<dbReference type="AlphaFoldDB" id="A0A6N4A2F6"/>
<evidence type="ECO:0000256" key="4">
    <source>
        <dbReference type="ARBA" id="ARBA00005189"/>
    </source>
</evidence>
<evidence type="ECO:0000256" key="10">
    <source>
        <dbReference type="ARBA" id="ARBA00022679"/>
    </source>
</evidence>
<dbReference type="RefSeq" id="WP_071419180.1">
    <property type="nucleotide sequence ID" value="NZ_MLKQ01000148.1"/>
</dbReference>
<feature type="transmembrane region" description="Helical" evidence="19">
    <location>
        <begin position="84"/>
        <end position="102"/>
    </location>
</feature>
<keyword evidence="12 18" id="KW-0548">Nucleotidyltransferase</keyword>
<keyword evidence="17" id="KW-1208">Phospholipid metabolism</keyword>
<evidence type="ECO:0000256" key="9">
    <source>
        <dbReference type="ARBA" id="ARBA00022516"/>
    </source>
</evidence>
<keyword evidence="16" id="KW-0594">Phospholipid biosynthesis</keyword>
<feature type="transmembrane region" description="Helical" evidence="19">
    <location>
        <begin position="134"/>
        <end position="154"/>
    </location>
</feature>
<protein>
    <recommendedName>
        <fullName evidence="7 18">Phosphatidate cytidylyltransferase</fullName>
        <ecNumber evidence="6 18">2.7.7.41</ecNumber>
    </recommendedName>
</protein>
<dbReference type="PROSITE" id="PS01315">
    <property type="entry name" value="CDS"/>
    <property type="match status" value="1"/>
</dbReference>
<evidence type="ECO:0000256" key="13">
    <source>
        <dbReference type="ARBA" id="ARBA00022989"/>
    </source>
</evidence>
<sequence length="265" mass="29218">MKTRVITGIIALIIFIPFVVIGGIPLTLLVSLLGLIAVGELLFMKKRLLVSFEALISFLAVIVTILPNAFWASLPAQMFFNKKSLIYFFILLILIVTVLSNNKLTFDDAGSLVLGVLYIGFGFHFFLQARAEEWLAFVFGLIIVWFTDSFAYIVGRKFGKHKLIPRISPNKTWEGSIGGTLVATIAAVSFALVTNFAPEFNLFELIIVTVLLSIAGQFGDLIESAFKRFYGVKDSGNMLPGHGGILDRFDSMLIVMPLLVLMGLT</sequence>
<dbReference type="GO" id="GO:0005886">
    <property type="term" value="C:plasma membrane"/>
    <property type="evidence" value="ECO:0007669"/>
    <property type="project" value="UniProtKB-SubCell"/>
</dbReference>
<dbReference type="Proteomes" id="UP000181728">
    <property type="component" value="Unassembled WGS sequence"/>
</dbReference>
<keyword evidence="14" id="KW-0443">Lipid metabolism</keyword>
<keyword evidence="13 19" id="KW-1133">Transmembrane helix</keyword>
<dbReference type="InterPro" id="IPR000374">
    <property type="entry name" value="PC_trans"/>
</dbReference>
<comment type="pathway">
    <text evidence="4">Lipid metabolism.</text>
</comment>
<evidence type="ECO:0000256" key="12">
    <source>
        <dbReference type="ARBA" id="ARBA00022695"/>
    </source>
</evidence>
<keyword evidence="8" id="KW-1003">Cell membrane</keyword>
<gene>
    <name evidence="20" type="ORF">ATX59_04740</name>
</gene>
<comment type="pathway">
    <text evidence="3 18">Phospholipid metabolism; CDP-diacylglycerol biosynthesis; CDP-diacylglycerol from sn-glycerol 3-phosphate: step 3/3.</text>
</comment>
<comment type="similarity">
    <text evidence="5 18">Belongs to the CDS family.</text>
</comment>
<organism evidence="20 21">
    <name type="scientific">Oenococcus oeni</name>
    <name type="common">Leuconostoc oenos</name>
    <dbReference type="NCBI Taxonomy" id="1247"/>
    <lineage>
        <taxon>Bacteria</taxon>
        <taxon>Bacillati</taxon>
        <taxon>Bacillota</taxon>
        <taxon>Bacilli</taxon>
        <taxon>Lactobacillales</taxon>
        <taxon>Lactobacillaceae</taxon>
        <taxon>Oenococcus</taxon>
    </lineage>
</organism>
<dbReference type="Pfam" id="PF01148">
    <property type="entry name" value="CTP_transf_1"/>
    <property type="match status" value="1"/>
</dbReference>
<feature type="transmembrane region" description="Helical" evidence="19">
    <location>
        <begin position="109"/>
        <end position="128"/>
    </location>
</feature>
<comment type="subcellular location">
    <subcellularLocation>
        <location evidence="2">Cell membrane</location>
        <topology evidence="2">Multi-pass membrane protein</topology>
    </subcellularLocation>
</comment>
<evidence type="ECO:0000256" key="8">
    <source>
        <dbReference type="ARBA" id="ARBA00022475"/>
    </source>
</evidence>
<name>A0A6N4A2F6_OENOE</name>
<accession>A0A6N4A2F6</accession>